<keyword evidence="1" id="KW-0812">Transmembrane</keyword>
<keyword evidence="3" id="KW-1185">Reference proteome</keyword>
<evidence type="ECO:0008006" key="4">
    <source>
        <dbReference type="Google" id="ProtNLM"/>
    </source>
</evidence>
<accession>A0A1M6BIS1</accession>
<sequence>MLDIIFWIAIASTSIFVIKLLLMLFGADLSFDLGDDFLINSVLALAMTFCWSFLALSQDSGQITLGVYLKSLGISVSMSTAFMYLMRRAGKMETGVMTELSVEDGHPAEVYSRVPDKSASGYGKIKTTIEGKTYYLKAVSESRQFNSGETVSISRITHEIAHIDITKVN</sequence>
<keyword evidence="1" id="KW-1133">Transmembrane helix</keyword>
<feature type="transmembrane region" description="Helical" evidence="1">
    <location>
        <begin position="63"/>
        <end position="85"/>
    </location>
</feature>
<dbReference type="Gene3D" id="2.40.50.140">
    <property type="entry name" value="Nucleic acid-binding proteins"/>
    <property type="match status" value="1"/>
</dbReference>
<dbReference type="InterPro" id="IPR012340">
    <property type="entry name" value="NA-bd_OB-fold"/>
</dbReference>
<dbReference type="Proteomes" id="UP000184608">
    <property type="component" value="Unassembled WGS sequence"/>
</dbReference>
<name>A0A1M6BIS1_9VIBR</name>
<proteinExistence type="predicted"/>
<feature type="transmembrane region" description="Helical" evidence="1">
    <location>
        <begin position="6"/>
        <end position="25"/>
    </location>
</feature>
<protein>
    <recommendedName>
        <fullName evidence="4">NfeD-like C-terminal domain-containing protein</fullName>
    </recommendedName>
</protein>
<dbReference type="EMBL" id="FQXZ01000041">
    <property type="protein sequence ID" value="SHI48609.1"/>
    <property type="molecule type" value="Genomic_DNA"/>
</dbReference>
<keyword evidence="1" id="KW-0472">Membrane</keyword>
<dbReference type="AlphaFoldDB" id="A0A1M6BIS1"/>
<dbReference type="RefSeq" id="WP_073605427.1">
    <property type="nucleotide sequence ID" value="NZ_FQXZ01000041.1"/>
</dbReference>
<reference evidence="2 3" key="1">
    <citation type="submission" date="2016-11" db="EMBL/GenBank/DDBJ databases">
        <authorList>
            <person name="Jaros S."/>
            <person name="Januszkiewicz K."/>
            <person name="Wedrychowicz H."/>
        </authorList>
    </citation>
    <scope>NUCLEOTIDE SEQUENCE [LARGE SCALE GENOMIC DNA]</scope>
    <source>
        <strain evidence="2 3">CECT 7868</strain>
    </source>
</reference>
<dbReference type="OrthoDB" id="9825688at2"/>
<organism evidence="2 3">
    <name type="scientific">Vibrio aerogenes CECT 7868</name>
    <dbReference type="NCBI Taxonomy" id="1216006"/>
    <lineage>
        <taxon>Bacteria</taxon>
        <taxon>Pseudomonadati</taxon>
        <taxon>Pseudomonadota</taxon>
        <taxon>Gammaproteobacteria</taxon>
        <taxon>Vibrionales</taxon>
        <taxon>Vibrionaceae</taxon>
        <taxon>Vibrio</taxon>
    </lineage>
</organism>
<evidence type="ECO:0000313" key="2">
    <source>
        <dbReference type="EMBL" id="SHI48609.1"/>
    </source>
</evidence>
<feature type="transmembrane region" description="Helical" evidence="1">
    <location>
        <begin position="37"/>
        <end position="57"/>
    </location>
</feature>
<dbReference type="STRING" id="1216006.VA7868_03815"/>
<evidence type="ECO:0000313" key="3">
    <source>
        <dbReference type="Proteomes" id="UP000184608"/>
    </source>
</evidence>
<evidence type="ECO:0000256" key="1">
    <source>
        <dbReference type="SAM" id="Phobius"/>
    </source>
</evidence>
<gene>
    <name evidence="2" type="ORF">VA7868_03815</name>
</gene>